<dbReference type="AlphaFoldDB" id="A0A4S4JYY0"/>
<gene>
    <name evidence="1" type="ORF">AJ85_10520</name>
</gene>
<dbReference type="EMBL" id="JALP01000146">
    <property type="protein sequence ID" value="THG90478.1"/>
    <property type="molecule type" value="Genomic_DNA"/>
</dbReference>
<dbReference type="Proteomes" id="UP000297014">
    <property type="component" value="Unassembled WGS sequence"/>
</dbReference>
<protein>
    <recommendedName>
        <fullName evidence="3">XRE family transcriptional regulator</fullName>
    </recommendedName>
</protein>
<reference evidence="1 2" key="1">
    <citation type="submission" date="2014-01" db="EMBL/GenBank/DDBJ databases">
        <title>Draft genome sequencing of Bacillus alcalophilus CGMCC 1.3604.</title>
        <authorList>
            <person name="Yang J."/>
            <person name="Diao L."/>
            <person name="Yang S."/>
        </authorList>
    </citation>
    <scope>NUCLEOTIDE SEQUENCE [LARGE SCALE GENOMIC DNA]</scope>
    <source>
        <strain evidence="1 2">CGMCC 1.3604</strain>
    </source>
</reference>
<feature type="non-terminal residue" evidence="1">
    <location>
        <position position="50"/>
    </location>
</feature>
<organism evidence="1 2">
    <name type="scientific">Alkalihalobacillus alcalophilus ATCC 27647 = CGMCC 1.3604</name>
    <dbReference type="NCBI Taxonomy" id="1218173"/>
    <lineage>
        <taxon>Bacteria</taxon>
        <taxon>Bacillati</taxon>
        <taxon>Bacillota</taxon>
        <taxon>Bacilli</taxon>
        <taxon>Bacillales</taxon>
        <taxon>Bacillaceae</taxon>
        <taxon>Alkalihalobacillus</taxon>
    </lineage>
</organism>
<evidence type="ECO:0000313" key="2">
    <source>
        <dbReference type="Proteomes" id="UP000297014"/>
    </source>
</evidence>
<sequence>MAVRKQKVTTLGWEIKRKLAEMQVTHSEFCRQEGIPISRLSEIISGVRPN</sequence>
<comment type="caution">
    <text evidence="1">The sequence shown here is derived from an EMBL/GenBank/DDBJ whole genome shotgun (WGS) entry which is preliminary data.</text>
</comment>
<evidence type="ECO:0008006" key="3">
    <source>
        <dbReference type="Google" id="ProtNLM"/>
    </source>
</evidence>
<name>A0A4S4JYY0_ALKAL</name>
<accession>A0A4S4JYY0</accession>
<proteinExistence type="predicted"/>
<evidence type="ECO:0000313" key="1">
    <source>
        <dbReference type="EMBL" id="THG90478.1"/>
    </source>
</evidence>